<reference evidence="1 2" key="1">
    <citation type="journal article" date="2018" name="Genome Biol. Evol.">
        <title>Multiple Roots of Fruiting Body Formation in Amoebozoa.</title>
        <authorList>
            <person name="Hillmann F."/>
            <person name="Forbes G."/>
            <person name="Novohradska S."/>
            <person name="Ferling I."/>
            <person name="Riege K."/>
            <person name="Groth M."/>
            <person name="Westermann M."/>
            <person name="Marz M."/>
            <person name="Spaller T."/>
            <person name="Winckler T."/>
            <person name="Schaap P."/>
            <person name="Glockner G."/>
        </authorList>
    </citation>
    <scope>NUCLEOTIDE SEQUENCE [LARGE SCALE GENOMIC DNA]</scope>
    <source>
        <strain evidence="1 2">Jena</strain>
    </source>
</reference>
<dbReference type="AlphaFoldDB" id="A0A2P6N9Q6"/>
<organism evidence="1 2">
    <name type="scientific">Planoprotostelium fungivorum</name>
    <dbReference type="NCBI Taxonomy" id="1890364"/>
    <lineage>
        <taxon>Eukaryota</taxon>
        <taxon>Amoebozoa</taxon>
        <taxon>Evosea</taxon>
        <taxon>Variosea</taxon>
        <taxon>Cavosteliida</taxon>
        <taxon>Cavosteliaceae</taxon>
        <taxon>Planoprotostelium</taxon>
    </lineage>
</organism>
<dbReference type="InParanoid" id="A0A2P6N9Q6"/>
<keyword evidence="2" id="KW-1185">Reference proteome</keyword>
<protein>
    <submittedName>
        <fullName evidence="1">Uncharacterized protein</fullName>
    </submittedName>
</protein>
<gene>
    <name evidence="1" type="ORF">PROFUN_11628</name>
</gene>
<feature type="non-terminal residue" evidence="1">
    <location>
        <position position="1"/>
    </location>
</feature>
<evidence type="ECO:0000313" key="1">
    <source>
        <dbReference type="EMBL" id="PRP80669.1"/>
    </source>
</evidence>
<proteinExistence type="predicted"/>
<evidence type="ECO:0000313" key="2">
    <source>
        <dbReference type="Proteomes" id="UP000241769"/>
    </source>
</evidence>
<dbReference type="Proteomes" id="UP000241769">
    <property type="component" value="Unassembled WGS sequence"/>
</dbReference>
<name>A0A2P6N9Q6_9EUKA</name>
<comment type="caution">
    <text evidence="1">The sequence shown here is derived from an EMBL/GenBank/DDBJ whole genome shotgun (WGS) entry which is preliminary data.</text>
</comment>
<dbReference type="EMBL" id="MDYQ01000141">
    <property type="protein sequence ID" value="PRP80669.1"/>
    <property type="molecule type" value="Genomic_DNA"/>
</dbReference>
<sequence>MWQRAVRLGSFEAQRHLANCVPARIVKCIVANDNRFEDKRGMIYGTEIENTCASLRLSSTGQLLLVIVSEDLSQTSNHLEDWRTFSCETSWRE</sequence>
<accession>A0A2P6N9Q6</accession>